<dbReference type="GO" id="GO:0016787">
    <property type="term" value="F:hydrolase activity"/>
    <property type="evidence" value="ECO:0007669"/>
    <property type="project" value="UniProtKB-KW"/>
</dbReference>
<dbReference type="Gene3D" id="3.40.630.40">
    <property type="entry name" value="Zn-dependent exopeptidases"/>
    <property type="match status" value="1"/>
</dbReference>
<dbReference type="EMBL" id="LR593886">
    <property type="protein sequence ID" value="VTS00322.1"/>
    <property type="molecule type" value="Genomic_DNA"/>
</dbReference>
<feature type="chain" id="PRO_5026915516" description="N-formylglutamate amidohydrolase" evidence="1">
    <location>
        <begin position="23"/>
        <end position="275"/>
    </location>
</feature>
<dbReference type="RefSeq" id="WP_162672137.1">
    <property type="nucleotide sequence ID" value="NZ_LR593886.1"/>
</dbReference>
<dbReference type="AlphaFoldDB" id="A0A6P2DDT3"/>
<name>A0A6P2DDT3_9BACT</name>
<gene>
    <name evidence="2" type="ORF">SOIL9_82230</name>
</gene>
<evidence type="ECO:0000313" key="2">
    <source>
        <dbReference type="EMBL" id="VTS00322.1"/>
    </source>
</evidence>
<evidence type="ECO:0008006" key="4">
    <source>
        <dbReference type="Google" id="ProtNLM"/>
    </source>
</evidence>
<accession>A0A6P2DDT3</accession>
<protein>
    <recommendedName>
        <fullName evidence="4">N-formylglutamate amidohydrolase</fullName>
    </recommendedName>
</protein>
<keyword evidence="2" id="KW-0378">Hydrolase</keyword>
<evidence type="ECO:0000313" key="3">
    <source>
        <dbReference type="Proteomes" id="UP000464178"/>
    </source>
</evidence>
<sequence length="275" mass="29957">MGRPFSAAFALLFPALAALAPAAPDAPKPTDFVTVQKGTLPIIISAPHGGRKKVPDVPERVGTGLANFQTVRDENTAELVEKLVAEIEKSLEAKPWVVIARFERKYLDVNRSREQAYESDKAKPYYDAFHDPIAAACKAVKEKYGHGILLDIHGQSVYQGSICRGTQNLKTVKLLKDREGLAAIRGKNSVLGRMEKAGYKIMPPGDSEETAKEEPQFTGGHIVANYGSHTAFAIDAIQVELGTNLRARDQYATTAKDLADAIGAFYNAYLKDAKK</sequence>
<proteinExistence type="predicted"/>
<keyword evidence="1" id="KW-0732">Signal</keyword>
<dbReference type="Proteomes" id="UP000464178">
    <property type="component" value="Chromosome"/>
</dbReference>
<dbReference type="SUPFAM" id="SSF53187">
    <property type="entry name" value="Zn-dependent exopeptidases"/>
    <property type="match status" value="1"/>
</dbReference>
<keyword evidence="3" id="KW-1185">Reference proteome</keyword>
<organism evidence="2 3">
    <name type="scientific">Gemmata massiliana</name>
    <dbReference type="NCBI Taxonomy" id="1210884"/>
    <lineage>
        <taxon>Bacteria</taxon>
        <taxon>Pseudomonadati</taxon>
        <taxon>Planctomycetota</taxon>
        <taxon>Planctomycetia</taxon>
        <taxon>Gemmatales</taxon>
        <taxon>Gemmataceae</taxon>
        <taxon>Gemmata</taxon>
    </lineage>
</organism>
<feature type="signal peptide" evidence="1">
    <location>
        <begin position="1"/>
        <end position="22"/>
    </location>
</feature>
<reference evidence="2 3" key="1">
    <citation type="submission" date="2019-05" db="EMBL/GenBank/DDBJ databases">
        <authorList>
            <consortium name="Science for Life Laboratories"/>
        </authorList>
    </citation>
    <scope>NUCLEOTIDE SEQUENCE [LARGE SCALE GENOMIC DNA]</scope>
    <source>
        <strain evidence="2">Soil9</strain>
    </source>
</reference>
<evidence type="ECO:0000256" key="1">
    <source>
        <dbReference type="SAM" id="SignalP"/>
    </source>
</evidence>
<dbReference type="KEGG" id="gms:SOIL9_82230"/>